<sequence>MKTGLKRIEATLHDLGHRSTAPSDAGDSLKSSFSFRISVGATESTASADDSSSAKQTEEVTTESPNYDSGNPNLFLQHDSVQTFPAQEIGGKTPSLPKFKNPSFSSHRHGANPALAMNILQEIQQHIAGWQVELQTILQQLQDIYLEGPIVNGWLESNLKEPGQGGTSTLRHGEVVHLMDYVEEICTTNNQKVSEESARAGYRLCGLDASGQVWSRPCPSEQLPIVSMAIARHQKLRQLLGRKQYLETRLSQLAETLVVLHSNIQQV</sequence>
<gene>
    <name evidence="2" type="ORF">VB695_07910</name>
</gene>
<proteinExistence type="predicted"/>
<accession>A0ABU5UPF2</accession>
<dbReference type="Proteomes" id="UP001303285">
    <property type="component" value="Unassembled WGS sequence"/>
</dbReference>
<feature type="compositionally biased region" description="Low complexity" evidence="1">
    <location>
        <begin position="42"/>
        <end position="54"/>
    </location>
</feature>
<dbReference type="EMBL" id="JAYGHK010000020">
    <property type="protein sequence ID" value="MEA5608002.1"/>
    <property type="molecule type" value="Genomic_DNA"/>
</dbReference>
<comment type="caution">
    <text evidence="2">The sequence shown here is derived from an EMBL/GenBank/DDBJ whole genome shotgun (WGS) entry which is preliminary data.</text>
</comment>
<protein>
    <submittedName>
        <fullName evidence="2">Uncharacterized protein</fullName>
    </submittedName>
</protein>
<organism evidence="2 3">
    <name type="scientific">Nodularia spumigena UHCC 0060</name>
    <dbReference type="NCBI Taxonomy" id="3110300"/>
    <lineage>
        <taxon>Bacteria</taxon>
        <taxon>Bacillati</taxon>
        <taxon>Cyanobacteriota</taxon>
        <taxon>Cyanophyceae</taxon>
        <taxon>Nostocales</taxon>
        <taxon>Nodulariaceae</taxon>
        <taxon>Nodularia</taxon>
    </lineage>
</organism>
<evidence type="ECO:0000313" key="3">
    <source>
        <dbReference type="Proteomes" id="UP001303285"/>
    </source>
</evidence>
<reference evidence="2 3" key="1">
    <citation type="submission" date="2023-12" db="EMBL/GenBank/DDBJ databases">
        <title>Baltic Sea Cyanobacteria.</title>
        <authorList>
            <person name="Delbaje E."/>
            <person name="Fewer D.P."/>
            <person name="Shishido T.K."/>
        </authorList>
    </citation>
    <scope>NUCLEOTIDE SEQUENCE [LARGE SCALE GENOMIC DNA]</scope>
    <source>
        <strain evidence="2 3">UHCC 0060</strain>
    </source>
</reference>
<keyword evidence="3" id="KW-1185">Reference proteome</keyword>
<evidence type="ECO:0000256" key="1">
    <source>
        <dbReference type="SAM" id="MobiDB-lite"/>
    </source>
</evidence>
<dbReference type="RefSeq" id="WP_323244301.1">
    <property type="nucleotide sequence ID" value="NZ_JAYGHK010000020.1"/>
</dbReference>
<feature type="region of interest" description="Disordered" evidence="1">
    <location>
        <begin position="42"/>
        <end position="108"/>
    </location>
</feature>
<name>A0ABU5UPF2_NODSP</name>
<evidence type="ECO:0000313" key="2">
    <source>
        <dbReference type="EMBL" id="MEA5608002.1"/>
    </source>
</evidence>
<feature type="compositionally biased region" description="Polar residues" evidence="1">
    <location>
        <begin position="62"/>
        <end position="85"/>
    </location>
</feature>